<dbReference type="AlphaFoldDB" id="K0S1Y9"/>
<dbReference type="EMBL" id="AGNL01023385">
    <property type="protein sequence ID" value="EJK59195.1"/>
    <property type="molecule type" value="Genomic_DNA"/>
</dbReference>
<organism evidence="2 3">
    <name type="scientific">Thalassiosira oceanica</name>
    <name type="common">Marine diatom</name>
    <dbReference type="NCBI Taxonomy" id="159749"/>
    <lineage>
        <taxon>Eukaryota</taxon>
        <taxon>Sar</taxon>
        <taxon>Stramenopiles</taxon>
        <taxon>Ochrophyta</taxon>
        <taxon>Bacillariophyta</taxon>
        <taxon>Coscinodiscophyceae</taxon>
        <taxon>Thalassiosirophycidae</taxon>
        <taxon>Thalassiosirales</taxon>
        <taxon>Thalassiosiraceae</taxon>
        <taxon>Thalassiosira</taxon>
    </lineage>
</organism>
<feature type="region of interest" description="Disordered" evidence="1">
    <location>
        <begin position="155"/>
        <end position="190"/>
    </location>
</feature>
<comment type="caution">
    <text evidence="2">The sequence shown here is derived from an EMBL/GenBank/DDBJ whole genome shotgun (WGS) entry which is preliminary data.</text>
</comment>
<evidence type="ECO:0000313" key="2">
    <source>
        <dbReference type="EMBL" id="EJK59195.1"/>
    </source>
</evidence>
<keyword evidence="3" id="KW-1185">Reference proteome</keyword>
<evidence type="ECO:0000313" key="3">
    <source>
        <dbReference type="Proteomes" id="UP000266841"/>
    </source>
</evidence>
<name>K0S1Y9_THAOC</name>
<gene>
    <name evidence="2" type="ORF">THAOC_20615</name>
</gene>
<protein>
    <submittedName>
        <fullName evidence="2">Uncharacterized protein</fullName>
    </submittedName>
</protein>
<reference evidence="2 3" key="1">
    <citation type="journal article" date="2012" name="Genome Biol.">
        <title>Genome and low-iron response of an oceanic diatom adapted to chronic iron limitation.</title>
        <authorList>
            <person name="Lommer M."/>
            <person name="Specht M."/>
            <person name="Roy A.S."/>
            <person name="Kraemer L."/>
            <person name="Andreson R."/>
            <person name="Gutowska M.A."/>
            <person name="Wolf J."/>
            <person name="Bergner S.V."/>
            <person name="Schilhabel M.B."/>
            <person name="Klostermeier U.C."/>
            <person name="Beiko R.G."/>
            <person name="Rosenstiel P."/>
            <person name="Hippler M."/>
            <person name="Laroche J."/>
        </authorList>
    </citation>
    <scope>NUCLEOTIDE SEQUENCE [LARGE SCALE GENOMIC DNA]</scope>
    <source>
        <strain evidence="2 3">CCMP1005</strain>
    </source>
</reference>
<feature type="compositionally biased region" description="Gly residues" evidence="1">
    <location>
        <begin position="68"/>
        <end position="81"/>
    </location>
</feature>
<feature type="compositionally biased region" description="Basic residues" evidence="1">
    <location>
        <begin position="181"/>
        <end position="190"/>
    </location>
</feature>
<proteinExistence type="predicted"/>
<sequence length="190" mass="20787">LHFTRELPENYRELPDFLPFALSCGLPDRTASKITVNYGYRALPRDLPRVPKPLADMTRPLWQPPHGYGRGPGAAGAGTGGHRTQEAVRNGRTRGIGENDSDEGVEDPPLQHYQRWHSPAGTPPGPVPLPPRRLNNDGTNPDVLEPIAAIMEDVSSSHRKHGTAIAHKRSARLQCQQAGRGRLKPGVKTV</sequence>
<feature type="non-terminal residue" evidence="2">
    <location>
        <position position="1"/>
    </location>
</feature>
<accession>K0S1Y9</accession>
<feature type="compositionally biased region" description="Pro residues" evidence="1">
    <location>
        <begin position="121"/>
        <end position="131"/>
    </location>
</feature>
<feature type="compositionally biased region" description="Basic residues" evidence="1">
    <location>
        <begin position="157"/>
        <end position="171"/>
    </location>
</feature>
<evidence type="ECO:0000256" key="1">
    <source>
        <dbReference type="SAM" id="MobiDB-lite"/>
    </source>
</evidence>
<feature type="region of interest" description="Disordered" evidence="1">
    <location>
        <begin position="63"/>
        <end position="137"/>
    </location>
</feature>
<dbReference type="Proteomes" id="UP000266841">
    <property type="component" value="Unassembled WGS sequence"/>
</dbReference>